<proteinExistence type="predicted"/>
<dbReference type="AlphaFoldDB" id="E4V6Z3"/>
<evidence type="ECO:0000313" key="2">
    <source>
        <dbReference type="Proteomes" id="UP000002669"/>
    </source>
</evidence>
<sequence>MLSSPSCILEKEALLTTVPTTLGIERVLGILSVDLATAFRGKEKGCFFGDLSPISDESTLLRSADD</sequence>
<reference evidence="2" key="1">
    <citation type="journal article" date="2012" name="MBio">
        <title>Comparative genome analysis of Trichophyton rubrum and related dermatophytes reveals candidate genes involved in infection.</title>
        <authorList>
            <person name="Martinez D.A."/>
            <person name="Oliver B.G."/>
            <person name="Graeser Y."/>
            <person name="Goldberg J.M."/>
            <person name="Li W."/>
            <person name="Martinez-Rossi N.M."/>
            <person name="Monod M."/>
            <person name="Shelest E."/>
            <person name="Barton R.C."/>
            <person name="Birch E."/>
            <person name="Brakhage A.A."/>
            <person name="Chen Z."/>
            <person name="Gurr S.J."/>
            <person name="Heiman D."/>
            <person name="Heitman J."/>
            <person name="Kosti I."/>
            <person name="Rossi A."/>
            <person name="Saif S."/>
            <person name="Samalova M."/>
            <person name="Saunders C.W."/>
            <person name="Shea T."/>
            <person name="Summerbell R.C."/>
            <person name="Xu J."/>
            <person name="Young S."/>
            <person name="Zeng Q."/>
            <person name="Birren B.W."/>
            <person name="Cuomo C.A."/>
            <person name="White T.C."/>
        </authorList>
    </citation>
    <scope>NUCLEOTIDE SEQUENCE [LARGE SCALE GENOMIC DNA]</scope>
    <source>
        <strain evidence="2">ATCC MYA-4604 / CBS 118893</strain>
    </source>
</reference>
<organism evidence="2">
    <name type="scientific">Arthroderma gypseum (strain ATCC MYA-4604 / CBS 118893)</name>
    <name type="common">Microsporum gypseum</name>
    <dbReference type="NCBI Taxonomy" id="535722"/>
    <lineage>
        <taxon>Eukaryota</taxon>
        <taxon>Fungi</taxon>
        <taxon>Dikarya</taxon>
        <taxon>Ascomycota</taxon>
        <taxon>Pezizomycotina</taxon>
        <taxon>Eurotiomycetes</taxon>
        <taxon>Eurotiomycetidae</taxon>
        <taxon>Onygenales</taxon>
        <taxon>Arthrodermataceae</taxon>
        <taxon>Nannizzia</taxon>
    </lineage>
</organism>
<dbReference type="Proteomes" id="UP000002669">
    <property type="component" value="Unassembled WGS sequence"/>
</dbReference>
<dbReference type="InParanoid" id="E4V6Z3"/>
<dbReference type="RefSeq" id="XP_003169236.1">
    <property type="nucleotide sequence ID" value="XM_003169188.1"/>
</dbReference>
<keyword evidence="2" id="KW-1185">Reference proteome</keyword>
<dbReference type="GeneID" id="10024480"/>
<evidence type="ECO:0000313" key="1">
    <source>
        <dbReference type="EMBL" id="EFQ96859.1"/>
    </source>
</evidence>
<protein>
    <submittedName>
        <fullName evidence="1">Uncharacterized protein</fullName>
    </submittedName>
</protein>
<dbReference type="VEuPathDB" id="FungiDB:MGYG_08779"/>
<accession>E4V6Z3</accession>
<dbReference type="EMBL" id="DS989831">
    <property type="protein sequence ID" value="EFQ96859.1"/>
    <property type="molecule type" value="Genomic_DNA"/>
</dbReference>
<dbReference type="HOGENOM" id="CLU_2830726_0_0_1"/>
<gene>
    <name evidence="1" type="ORF">MGYG_08779</name>
</gene>
<name>E4V6Z3_ARTGP</name>